<dbReference type="PANTHER" id="PTHR17490">
    <property type="entry name" value="SUA5"/>
    <property type="match status" value="1"/>
</dbReference>
<comment type="catalytic activity">
    <reaction evidence="11">
        <text>L-threonine + hydrogencarbonate + ATP = L-threonylcarbamoyladenylate + diphosphate + H2O</text>
        <dbReference type="Rhea" id="RHEA:36407"/>
        <dbReference type="ChEBI" id="CHEBI:15377"/>
        <dbReference type="ChEBI" id="CHEBI:17544"/>
        <dbReference type="ChEBI" id="CHEBI:30616"/>
        <dbReference type="ChEBI" id="CHEBI:33019"/>
        <dbReference type="ChEBI" id="CHEBI:57926"/>
        <dbReference type="ChEBI" id="CHEBI:73682"/>
        <dbReference type="EC" id="2.7.7.87"/>
    </reaction>
</comment>
<gene>
    <name evidence="13" type="ORF">A2763_00925</name>
</gene>
<evidence type="ECO:0000256" key="4">
    <source>
        <dbReference type="ARBA" id="ARBA00022490"/>
    </source>
</evidence>
<evidence type="ECO:0000256" key="5">
    <source>
        <dbReference type="ARBA" id="ARBA00022679"/>
    </source>
</evidence>
<keyword evidence="9" id="KW-0067">ATP-binding</keyword>
<protein>
    <recommendedName>
        <fullName evidence="10">L-threonylcarbamoyladenylate synthase</fullName>
        <ecNumber evidence="3">2.7.7.87</ecNumber>
    </recommendedName>
    <alternativeName>
        <fullName evidence="10">L-threonylcarbamoyladenylate synthase</fullName>
    </alternativeName>
</protein>
<feature type="domain" description="YrdC-like" evidence="12">
    <location>
        <begin position="12"/>
        <end position="200"/>
    </location>
</feature>
<dbReference type="EMBL" id="MFKV01000006">
    <property type="protein sequence ID" value="OGG50882.1"/>
    <property type="molecule type" value="Genomic_DNA"/>
</dbReference>
<dbReference type="GO" id="GO:0000049">
    <property type="term" value="F:tRNA binding"/>
    <property type="evidence" value="ECO:0007669"/>
    <property type="project" value="TreeGrafter"/>
</dbReference>
<dbReference type="SUPFAM" id="SSF55821">
    <property type="entry name" value="YrdC/RibB"/>
    <property type="match status" value="1"/>
</dbReference>
<comment type="similarity">
    <text evidence="2">Belongs to the SUA5 family.</text>
</comment>
<evidence type="ECO:0000256" key="6">
    <source>
        <dbReference type="ARBA" id="ARBA00022694"/>
    </source>
</evidence>
<evidence type="ECO:0000259" key="12">
    <source>
        <dbReference type="PROSITE" id="PS51163"/>
    </source>
</evidence>
<name>A0A1F6CPT2_9BACT</name>
<evidence type="ECO:0000313" key="13">
    <source>
        <dbReference type="EMBL" id="OGG50882.1"/>
    </source>
</evidence>
<proteinExistence type="inferred from homology"/>
<dbReference type="PANTHER" id="PTHR17490:SF16">
    <property type="entry name" value="THREONYLCARBAMOYL-AMP SYNTHASE"/>
    <property type="match status" value="1"/>
</dbReference>
<dbReference type="STRING" id="1798482.A2763_00925"/>
<keyword evidence="7" id="KW-0548">Nucleotidyltransferase</keyword>
<dbReference type="GO" id="GO:0005524">
    <property type="term" value="F:ATP binding"/>
    <property type="evidence" value="ECO:0007669"/>
    <property type="project" value="UniProtKB-KW"/>
</dbReference>
<dbReference type="InterPro" id="IPR017945">
    <property type="entry name" value="DHBP_synth_RibB-like_a/b_dom"/>
</dbReference>
<keyword evidence="8" id="KW-0547">Nucleotide-binding</keyword>
<comment type="subcellular location">
    <subcellularLocation>
        <location evidence="1">Cytoplasm</location>
    </subcellularLocation>
</comment>
<dbReference type="EC" id="2.7.7.87" evidence="3"/>
<keyword evidence="4" id="KW-0963">Cytoplasm</keyword>
<dbReference type="Gene3D" id="3.90.870.10">
    <property type="entry name" value="DHBP synthase"/>
    <property type="match status" value="1"/>
</dbReference>
<dbReference type="Pfam" id="PF01300">
    <property type="entry name" value="Sua5_yciO_yrdC"/>
    <property type="match status" value="1"/>
</dbReference>
<dbReference type="InterPro" id="IPR050156">
    <property type="entry name" value="TC-AMP_synthase_SUA5"/>
</dbReference>
<comment type="caution">
    <text evidence="13">The sequence shown here is derived from an EMBL/GenBank/DDBJ whole genome shotgun (WGS) entry which is preliminary data.</text>
</comment>
<evidence type="ECO:0000256" key="7">
    <source>
        <dbReference type="ARBA" id="ARBA00022695"/>
    </source>
</evidence>
<evidence type="ECO:0000256" key="8">
    <source>
        <dbReference type="ARBA" id="ARBA00022741"/>
    </source>
</evidence>
<reference evidence="13 14" key="1">
    <citation type="journal article" date="2016" name="Nat. Commun.">
        <title>Thousands of microbial genomes shed light on interconnected biogeochemical processes in an aquifer system.</title>
        <authorList>
            <person name="Anantharaman K."/>
            <person name="Brown C.T."/>
            <person name="Hug L.A."/>
            <person name="Sharon I."/>
            <person name="Castelle C.J."/>
            <person name="Probst A.J."/>
            <person name="Thomas B.C."/>
            <person name="Singh A."/>
            <person name="Wilkins M.J."/>
            <person name="Karaoz U."/>
            <person name="Brodie E.L."/>
            <person name="Williams K.H."/>
            <person name="Hubbard S.S."/>
            <person name="Banfield J.F."/>
        </authorList>
    </citation>
    <scope>NUCLEOTIDE SEQUENCE [LARGE SCALE GENOMIC DNA]</scope>
</reference>
<accession>A0A1F6CPT2</accession>
<dbReference type="GO" id="GO:0003725">
    <property type="term" value="F:double-stranded RNA binding"/>
    <property type="evidence" value="ECO:0007669"/>
    <property type="project" value="InterPro"/>
</dbReference>
<dbReference type="GO" id="GO:0006450">
    <property type="term" value="P:regulation of translational fidelity"/>
    <property type="evidence" value="ECO:0007669"/>
    <property type="project" value="TreeGrafter"/>
</dbReference>
<evidence type="ECO:0000256" key="1">
    <source>
        <dbReference type="ARBA" id="ARBA00004496"/>
    </source>
</evidence>
<dbReference type="GO" id="GO:0008033">
    <property type="term" value="P:tRNA processing"/>
    <property type="evidence" value="ECO:0007669"/>
    <property type="project" value="UniProtKB-KW"/>
</dbReference>
<dbReference type="Proteomes" id="UP000178370">
    <property type="component" value="Unassembled WGS sequence"/>
</dbReference>
<sequence>MKVLSLTQATHSEAVEAAVEVLRKDGVVLMPTDTLYALAVSAFSDRAVERIYDIKSRDPKKPLHALVDSVEMAGWYGYISEPARNLLELLPKGKITCVVPRHVECDAGICAEINTFGFRIPDDNLCGEIISRFGFPITATSANRSGERPARFVEKILTQLGDAEEHIDLVLDAGELPEREPSTVVDFSVDPPIILREGAISAQQIKNILM</sequence>
<organism evidence="13 14">
    <name type="scientific">Candidatus Kaiserbacteria bacterium RIFCSPHIGHO2_01_FULL_54_36</name>
    <dbReference type="NCBI Taxonomy" id="1798482"/>
    <lineage>
        <taxon>Bacteria</taxon>
        <taxon>Candidatus Kaiseribacteriota</taxon>
    </lineage>
</organism>
<evidence type="ECO:0000256" key="3">
    <source>
        <dbReference type="ARBA" id="ARBA00012584"/>
    </source>
</evidence>
<evidence type="ECO:0000313" key="14">
    <source>
        <dbReference type="Proteomes" id="UP000178370"/>
    </source>
</evidence>
<dbReference type="InterPro" id="IPR006070">
    <property type="entry name" value="Sua5-like_dom"/>
</dbReference>
<evidence type="ECO:0000256" key="10">
    <source>
        <dbReference type="ARBA" id="ARBA00029774"/>
    </source>
</evidence>
<keyword evidence="6" id="KW-0819">tRNA processing</keyword>
<dbReference type="AlphaFoldDB" id="A0A1F6CPT2"/>
<evidence type="ECO:0000256" key="11">
    <source>
        <dbReference type="ARBA" id="ARBA00048366"/>
    </source>
</evidence>
<evidence type="ECO:0000256" key="9">
    <source>
        <dbReference type="ARBA" id="ARBA00022840"/>
    </source>
</evidence>
<dbReference type="PROSITE" id="PS51163">
    <property type="entry name" value="YRDC"/>
    <property type="match status" value="1"/>
</dbReference>
<dbReference type="GO" id="GO:0061710">
    <property type="term" value="F:L-threonylcarbamoyladenylate synthase"/>
    <property type="evidence" value="ECO:0007669"/>
    <property type="project" value="UniProtKB-EC"/>
</dbReference>
<keyword evidence="5" id="KW-0808">Transferase</keyword>
<dbReference type="NCBIfam" id="TIGR00057">
    <property type="entry name" value="L-threonylcarbamoyladenylate synthase"/>
    <property type="match status" value="1"/>
</dbReference>
<evidence type="ECO:0000256" key="2">
    <source>
        <dbReference type="ARBA" id="ARBA00007663"/>
    </source>
</evidence>
<dbReference type="GO" id="GO:0005737">
    <property type="term" value="C:cytoplasm"/>
    <property type="evidence" value="ECO:0007669"/>
    <property type="project" value="UniProtKB-SubCell"/>
</dbReference>